<evidence type="ECO:0000256" key="1">
    <source>
        <dbReference type="SAM" id="MobiDB-lite"/>
    </source>
</evidence>
<protein>
    <submittedName>
        <fullName evidence="2">Uncharacterized protein</fullName>
    </submittedName>
</protein>
<feature type="region of interest" description="Disordered" evidence="1">
    <location>
        <begin position="1"/>
        <end position="56"/>
    </location>
</feature>
<dbReference type="Proteomes" id="UP000287651">
    <property type="component" value="Unassembled WGS sequence"/>
</dbReference>
<name>A0A426XWQ3_ENSVE</name>
<accession>A0A426XWQ3</accession>
<dbReference type="EMBL" id="AMZH03016780">
    <property type="protein sequence ID" value="RRT43977.1"/>
    <property type="molecule type" value="Genomic_DNA"/>
</dbReference>
<comment type="caution">
    <text evidence="2">The sequence shown here is derived from an EMBL/GenBank/DDBJ whole genome shotgun (WGS) entry which is preliminary data.</text>
</comment>
<feature type="compositionally biased region" description="Basic and acidic residues" evidence="1">
    <location>
        <begin position="43"/>
        <end position="56"/>
    </location>
</feature>
<evidence type="ECO:0000313" key="2">
    <source>
        <dbReference type="EMBL" id="RRT43977.1"/>
    </source>
</evidence>
<dbReference type="AlphaFoldDB" id="A0A426XWQ3"/>
<feature type="compositionally biased region" description="Polar residues" evidence="1">
    <location>
        <begin position="25"/>
        <end position="42"/>
    </location>
</feature>
<gene>
    <name evidence="2" type="ORF">B296_00045208</name>
</gene>
<organism evidence="2 3">
    <name type="scientific">Ensete ventricosum</name>
    <name type="common">Abyssinian banana</name>
    <name type="synonym">Musa ensete</name>
    <dbReference type="NCBI Taxonomy" id="4639"/>
    <lineage>
        <taxon>Eukaryota</taxon>
        <taxon>Viridiplantae</taxon>
        <taxon>Streptophyta</taxon>
        <taxon>Embryophyta</taxon>
        <taxon>Tracheophyta</taxon>
        <taxon>Spermatophyta</taxon>
        <taxon>Magnoliopsida</taxon>
        <taxon>Liliopsida</taxon>
        <taxon>Zingiberales</taxon>
        <taxon>Musaceae</taxon>
        <taxon>Ensete</taxon>
    </lineage>
</organism>
<proteinExistence type="predicted"/>
<evidence type="ECO:0000313" key="3">
    <source>
        <dbReference type="Proteomes" id="UP000287651"/>
    </source>
</evidence>
<reference evidence="2 3" key="1">
    <citation type="journal article" date="2014" name="Agronomy (Basel)">
        <title>A Draft Genome Sequence for Ensete ventricosum, the Drought-Tolerant Tree Against Hunger.</title>
        <authorList>
            <person name="Harrison J."/>
            <person name="Moore K.A."/>
            <person name="Paszkiewicz K."/>
            <person name="Jones T."/>
            <person name="Grant M."/>
            <person name="Ambacheew D."/>
            <person name="Muzemil S."/>
            <person name="Studholme D.J."/>
        </authorList>
    </citation>
    <scope>NUCLEOTIDE SEQUENCE [LARGE SCALE GENOMIC DNA]</scope>
</reference>
<sequence length="112" mass="11954">MELQQDDGPRSSVGIGSGSDDAVRSRQSSLGDSSKGSGNSLGTRREIAGRRPENSVQECRRLPDWREIRKVEGTTFVKILVGKPSVSSECTATTQAFGRLTHLGPTGKSPVP</sequence>